<accession>A0ABD3IN47</accession>
<feature type="compositionally biased region" description="Basic and acidic residues" evidence="1">
    <location>
        <begin position="19"/>
        <end position="36"/>
    </location>
</feature>
<dbReference type="EMBL" id="JBJKBG010000011">
    <property type="protein sequence ID" value="KAL3714446.1"/>
    <property type="molecule type" value="Genomic_DNA"/>
</dbReference>
<feature type="region of interest" description="Disordered" evidence="1">
    <location>
        <begin position="17"/>
        <end position="70"/>
    </location>
</feature>
<gene>
    <name evidence="2" type="ORF">ACJRO7_006376</name>
</gene>
<dbReference type="AlphaFoldDB" id="A0ABD3IN47"/>
<dbReference type="Proteomes" id="UP001634007">
    <property type="component" value="Unassembled WGS sequence"/>
</dbReference>
<proteinExistence type="predicted"/>
<evidence type="ECO:0000313" key="3">
    <source>
        <dbReference type="Proteomes" id="UP001634007"/>
    </source>
</evidence>
<keyword evidence="3" id="KW-1185">Reference proteome</keyword>
<organism evidence="2 3">
    <name type="scientific">Eucalyptus globulus</name>
    <name type="common">Tasmanian blue gum</name>
    <dbReference type="NCBI Taxonomy" id="34317"/>
    <lineage>
        <taxon>Eukaryota</taxon>
        <taxon>Viridiplantae</taxon>
        <taxon>Streptophyta</taxon>
        <taxon>Embryophyta</taxon>
        <taxon>Tracheophyta</taxon>
        <taxon>Spermatophyta</taxon>
        <taxon>Magnoliopsida</taxon>
        <taxon>eudicotyledons</taxon>
        <taxon>Gunneridae</taxon>
        <taxon>Pentapetalae</taxon>
        <taxon>rosids</taxon>
        <taxon>malvids</taxon>
        <taxon>Myrtales</taxon>
        <taxon>Myrtaceae</taxon>
        <taxon>Myrtoideae</taxon>
        <taxon>Eucalypteae</taxon>
        <taxon>Eucalyptus</taxon>
    </lineage>
</organism>
<evidence type="ECO:0000313" key="2">
    <source>
        <dbReference type="EMBL" id="KAL3714446.1"/>
    </source>
</evidence>
<reference evidence="2 3" key="1">
    <citation type="submission" date="2024-11" db="EMBL/GenBank/DDBJ databases">
        <title>Chromosome-level genome assembly of Eucalyptus globulus Labill. provides insights into its genome evolution.</title>
        <authorList>
            <person name="Li X."/>
        </authorList>
    </citation>
    <scope>NUCLEOTIDE SEQUENCE [LARGE SCALE GENOMIC DNA]</scope>
    <source>
        <strain evidence="2">CL2024</strain>
        <tissue evidence="2">Fresh tender leaves</tissue>
    </source>
</reference>
<sequence>MPLHQLEFYTYREEFEEAEASREASPTRKTESKLVLERGTSAAAGRVDAARAGDSGERKKAGVLEEKEEEMGNRVLGSGLSLGVFGCGNYRVLIFTPVIILSPPNQTTSPK</sequence>
<name>A0ABD3IN47_EUCGL</name>
<feature type="compositionally biased region" description="Basic and acidic residues" evidence="1">
    <location>
        <begin position="48"/>
        <end position="65"/>
    </location>
</feature>
<evidence type="ECO:0000256" key="1">
    <source>
        <dbReference type="SAM" id="MobiDB-lite"/>
    </source>
</evidence>
<comment type="caution">
    <text evidence="2">The sequence shown here is derived from an EMBL/GenBank/DDBJ whole genome shotgun (WGS) entry which is preliminary data.</text>
</comment>
<protein>
    <submittedName>
        <fullName evidence="2">Uncharacterized protein</fullName>
    </submittedName>
</protein>